<comment type="caution">
    <text evidence="3">The sequence shown here is derived from an EMBL/GenBank/DDBJ whole genome shotgun (WGS) entry which is preliminary data.</text>
</comment>
<comment type="similarity">
    <text evidence="1">Belongs to the UPF0122 family.</text>
</comment>
<dbReference type="AlphaFoldDB" id="A0A063YJN1"/>
<dbReference type="Pfam" id="PF04297">
    <property type="entry name" value="UPF0122"/>
    <property type="match status" value="1"/>
</dbReference>
<dbReference type="InterPro" id="IPR007394">
    <property type="entry name" value="UPF0122"/>
</dbReference>
<dbReference type="InterPro" id="IPR013324">
    <property type="entry name" value="RNA_pol_sigma_r3/r4-like"/>
</dbReference>
<dbReference type="SUPFAM" id="SSF88659">
    <property type="entry name" value="Sigma3 and sigma4 domains of RNA polymerase sigma factors"/>
    <property type="match status" value="1"/>
</dbReference>
<dbReference type="Proteomes" id="UP000294882">
    <property type="component" value="Unassembled WGS sequence"/>
</dbReference>
<dbReference type="InterPro" id="IPR036388">
    <property type="entry name" value="WH-like_DNA-bd_sf"/>
</dbReference>
<sequence>MNNKKNQEIEEFVHLVDLYSKYKEFLPTSQKQVLYLKLYEDLNFTEISEELAMSRAGAFDAYKKGINKLIEISKKLLNKE</sequence>
<dbReference type="EMBL" id="SOCH01000005">
    <property type="protein sequence ID" value="TDU96656.1"/>
    <property type="molecule type" value="Genomic_DNA"/>
</dbReference>
<gene>
    <name evidence="3" type="ORF">JN03_0529</name>
</gene>
<organism evidence="3 4">
    <name type="scientific">Metamycoplasma hyosynoviae</name>
    <dbReference type="NCBI Taxonomy" id="29559"/>
    <lineage>
        <taxon>Bacteria</taxon>
        <taxon>Bacillati</taxon>
        <taxon>Mycoplasmatota</taxon>
        <taxon>Mycoplasmoidales</taxon>
        <taxon>Metamycoplasmataceae</taxon>
        <taxon>Metamycoplasma</taxon>
    </lineage>
</organism>
<reference evidence="3 4" key="1">
    <citation type="submission" date="2019-03" db="EMBL/GenBank/DDBJ databases">
        <title>Genomic Encyclopedia of Archaeal and Bacterial Type Strains, Phase II (KMG-II): from individual species to whole genera.</title>
        <authorList>
            <person name="Goeker M."/>
        </authorList>
    </citation>
    <scope>NUCLEOTIDE SEQUENCE [LARGE SCALE GENOMIC DNA]</scope>
    <source>
        <strain evidence="3 4">ATCC 25591</strain>
    </source>
</reference>
<name>A0A063YJN1_9BACT</name>
<protein>
    <submittedName>
        <fullName evidence="3">Uncharacterized protein</fullName>
    </submittedName>
</protein>
<evidence type="ECO:0000313" key="3">
    <source>
        <dbReference type="EMBL" id="TDU96656.1"/>
    </source>
</evidence>
<dbReference type="Gene3D" id="1.10.10.10">
    <property type="entry name" value="Winged helix-like DNA-binding domain superfamily/Winged helix DNA-binding domain"/>
    <property type="match status" value="1"/>
</dbReference>
<dbReference type="RefSeq" id="WP_036458032.1">
    <property type="nucleotide sequence ID" value="NZ_JAQRBB010000002.1"/>
</dbReference>
<proteinExistence type="inferred from homology"/>
<evidence type="ECO:0000256" key="2">
    <source>
        <dbReference type="ARBA" id="ARBA00024764"/>
    </source>
</evidence>
<evidence type="ECO:0000313" key="4">
    <source>
        <dbReference type="Proteomes" id="UP000294882"/>
    </source>
</evidence>
<comment type="function">
    <text evidence="2">Might take part in the signal recognition particle (SRP) pathway. This is inferred from the conservation of its genetic proximity to ftsY/ffh. May be a regulatory protein.</text>
</comment>
<accession>A0A063YJN1</accession>
<evidence type="ECO:0000256" key="1">
    <source>
        <dbReference type="ARBA" id="ARBA00008720"/>
    </source>
</evidence>